<name>A0A7J7NA23_9MAGN</name>
<feature type="domain" description="HTH La-type RNA-binding" evidence="4">
    <location>
        <begin position="223"/>
        <end position="312"/>
    </location>
</feature>
<dbReference type="OrthoDB" id="340227at2759"/>
<feature type="region of interest" description="Disordered" evidence="3">
    <location>
        <begin position="1"/>
        <end position="45"/>
    </location>
</feature>
<feature type="compositionally biased region" description="Basic residues" evidence="3">
    <location>
        <begin position="89"/>
        <end position="104"/>
    </location>
</feature>
<accession>A0A7J7NA23</accession>
<sequence length="840" mass="94722">MKGDSKKIGGVKMEVSANESDSGNRKERKSPWKKPISEGKVAEAPLMGAESWPALTDAKNPDVGLTKVVPVVVPQTPLQGPAVPQKSHGFPHKQSQFHHQKAGPKRNLPPPPPINSVPPFPVPIPYHQPPAPQVFHTVVPAPHIPYRPGFEPPCRLLLHLVMVVALMPIETFSLYHEEIQMHMGEIFLIDDTVSPYVLYPAGPPDQLRGPRFAPHPPVFPGPVTELLPLRVTIVKQIEYYFSDENLNKDGYLISLMDDQGWVPISSIANFNRVKNMTSNIPFILDAMRSSSTVEVQGDKVRRRGDWSNWLSLFAQQSSSNSQGQVQVDENTRSVSRGFAESSSGIDYLEVAVESSSKCNNLTGETEASTKEIGHSFRSSNSESSSEIKPSHNYLVNSERSKETVEHAKCIDHGLDNISSDFAFEPSRFTEEQSTFMLDEELELEQSAMKNDQFSSSRRYSCFTNVPYSAFFLLIKFASSSDLGLLDIGISDDDDKTGARDSKPISNELASAINDGLYFYEQELRARRSNNKRSSTGLGSRDGDPRSPTLLVHGFPNPKSSSSSEEPGHVNSRRRQSKGINNKQQSSHKQRLFPSNFRNHGHGRNRHGVVVSESSPSNSVGFFFGSTPPESHGIASSMLSASPHGIPSGSSPPVGSLPKPFPPFQHPSHQLLEENGFKQQKYQKFHKRCLNDRKKLGIGCSEEMNTLYRFWSFFLRNMFIPSMYDEFRKLALEDAANDYNYGTECLFRFYSYGLEKHFREDLYEDFEQITLQFYNKGNLYGLEKYWAFHHYRRVCDRQSILKKHPELERLLKEEYCSLDDFGQRRRPQQPQKEKVVAVLAT</sequence>
<evidence type="ECO:0000256" key="3">
    <source>
        <dbReference type="SAM" id="MobiDB-lite"/>
    </source>
</evidence>
<evidence type="ECO:0000256" key="2">
    <source>
        <dbReference type="PROSITE-ProRule" id="PRU00332"/>
    </source>
</evidence>
<dbReference type="Pfam" id="PF05383">
    <property type="entry name" value="La"/>
    <property type="match status" value="1"/>
</dbReference>
<keyword evidence="1 2" id="KW-0694">RNA-binding</keyword>
<dbReference type="Gene3D" id="1.10.10.10">
    <property type="entry name" value="Winged helix-like DNA-binding domain superfamily/Winged helix DNA-binding domain"/>
    <property type="match status" value="1"/>
</dbReference>
<evidence type="ECO:0000313" key="5">
    <source>
        <dbReference type="EMBL" id="KAF6163933.1"/>
    </source>
</evidence>
<proteinExistence type="predicted"/>
<feature type="region of interest" description="Disordered" evidence="3">
    <location>
        <begin position="527"/>
        <end position="603"/>
    </location>
</feature>
<dbReference type="GO" id="GO:0000339">
    <property type="term" value="F:RNA cap binding"/>
    <property type="evidence" value="ECO:0007669"/>
    <property type="project" value="InterPro"/>
</dbReference>
<feature type="compositionally biased region" description="Low complexity" evidence="3">
    <location>
        <begin position="375"/>
        <end position="387"/>
    </location>
</feature>
<dbReference type="SUPFAM" id="SSF46785">
    <property type="entry name" value="Winged helix' DNA-binding domain"/>
    <property type="match status" value="1"/>
</dbReference>
<dbReference type="PANTHER" id="PTHR22792">
    <property type="entry name" value="LUPUS LA PROTEIN-RELATED"/>
    <property type="match status" value="1"/>
</dbReference>
<reference evidence="5 6" key="1">
    <citation type="journal article" date="2020" name="IScience">
        <title>Genome Sequencing of the Endangered Kingdonia uniflora (Circaeasteraceae, Ranunculales) Reveals Potential Mechanisms of Evolutionary Specialization.</title>
        <authorList>
            <person name="Sun Y."/>
            <person name="Deng T."/>
            <person name="Zhang A."/>
            <person name="Moore M.J."/>
            <person name="Landis J.B."/>
            <person name="Lin N."/>
            <person name="Zhang H."/>
            <person name="Zhang X."/>
            <person name="Huang J."/>
            <person name="Zhang X."/>
            <person name="Sun H."/>
            <person name="Wang H."/>
        </authorList>
    </citation>
    <scope>NUCLEOTIDE SEQUENCE [LARGE SCALE GENOMIC DNA]</scope>
    <source>
        <strain evidence="5">TB1705</strain>
        <tissue evidence="5">Leaf</tissue>
    </source>
</reference>
<evidence type="ECO:0000259" key="4">
    <source>
        <dbReference type="PROSITE" id="PS50961"/>
    </source>
</evidence>
<dbReference type="GO" id="GO:0048255">
    <property type="term" value="P:mRNA stabilization"/>
    <property type="evidence" value="ECO:0007669"/>
    <property type="project" value="InterPro"/>
</dbReference>
<keyword evidence="6" id="KW-1185">Reference proteome</keyword>
<dbReference type="PROSITE" id="PS50961">
    <property type="entry name" value="HTH_LA"/>
    <property type="match status" value="1"/>
</dbReference>
<dbReference type="InterPro" id="IPR045180">
    <property type="entry name" value="La_dom_prot"/>
</dbReference>
<evidence type="ECO:0000256" key="1">
    <source>
        <dbReference type="ARBA" id="ARBA00022884"/>
    </source>
</evidence>
<dbReference type="InterPro" id="IPR036390">
    <property type="entry name" value="WH_DNA-bd_sf"/>
</dbReference>
<gene>
    <name evidence="5" type="ORF">GIB67_024788</name>
</gene>
<dbReference type="InterPro" id="IPR006630">
    <property type="entry name" value="La_HTH"/>
</dbReference>
<comment type="caution">
    <text evidence="5">The sequence shown here is derived from an EMBL/GenBank/DDBJ whole genome shotgun (WGS) entry which is preliminary data.</text>
</comment>
<dbReference type="InterPro" id="IPR006607">
    <property type="entry name" value="DM15"/>
</dbReference>
<evidence type="ECO:0000313" key="6">
    <source>
        <dbReference type="Proteomes" id="UP000541444"/>
    </source>
</evidence>
<dbReference type="PANTHER" id="PTHR22792:SF101">
    <property type="entry name" value="LA-RELATED PROTEIN 1A"/>
    <property type="match status" value="1"/>
</dbReference>
<protein>
    <recommendedName>
        <fullName evidence="4">HTH La-type RNA-binding domain-containing protein</fullName>
    </recommendedName>
</protein>
<feature type="region of interest" description="Disordered" evidence="3">
    <location>
        <begin position="360"/>
        <end position="390"/>
    </location>
</feature>
<dbReference type="EMBL" id="JACGCM010000957">
    <property type="protein sequence ID" value="KAF6163933.1"/>
    <property type="molecule type" value="Genomic_DNA"/>
</dbReference>
<dbReference type="AlphaFoldDB" id="A0A7J7NA23"/>
<dbReference type="Pfam" id="PF21071">
    <property type="entry name" value="LARP1_HEAT"/>
    <property type="match status" value="1"/>
</dbReference>
<organism evidence="5 6">
    <name type="scientific">Kingdonia uniflora</name>
    <dbReference type="NCBI Taxonomy" id="39325"/>
    <lineage>
        <taxon>Eukaryota</taxon>
        <taxon>Viridiplantae</taxon>
        <taxon>Streptophyta</taxon>
        <taxon>Embryophyta</taxon>
        <taxon>Tracheophyta</taxon>
        <taxon>Spermatophyta</taxon>
        <taxon>Magnoliopsida</taxon>
        <taxon>Ranunculales</taxon>
        <taxon>Circaeasteraceae</taxon>
        <taxon>Kingdonia</taxon>
    </lineage>
</organism>
<dbReference type="InterPro" id="IPR036388">
    <property type="entry name" value="WH-like_DNA-bd_sf"/>
</dbReference>
<dbReference type="SMART" id="SM00715">
    <property type="entry name" value="LA"/>
    <property type="match status" value="1"/>
</dbReference>
<dbReference type="SMART" id="SM00684">
    <property type="entry name" value="DM15"/>
    <property type="match status" value="3"/>
</dbReference>
<dbReference type="CDD" id="cd07323">
    <property type="entry name" value="LAM"/>
    <property type="match status" value="1"/>
</dbReference>
<dbReference type="Proteomes" id="UP000541444">
    <property type="component" value="Unassembled WGS sequence"/>
</dbReference>
<feature type="region of interest" description="Disordered" evidence="3">
    <location>
        <begin position="77"/>
        <end position="114"/>
    </location>
</feature>